<dbReference type="EnsemblPlants" id="Solyc11g044930.1.1">
    <property type="protein sequence ID" value="Solyc11g044930.1.1.1"/>
    <property type="gene ID" value="Solyc11g044930.1"/>
</dbReference>
<dbReference type="Gramene" id="Solyc11g044930.1.1">
    <property type="protein sequence ID" value="Solyc11g044930.1.1.1"/>
    <property type="gene ID" value="Solyc11g044930.1"/>
</dbReference>
<sequence>MEQLWNKLKVVMMGLNELNAYLTSYEHKLAHSRQGLERTQLLLLGSPLCPRLIEEEKQF</sequence>
<evidence type="ECO:0000313" key="1">
    <source>
        <dbReference type="EnsemblPlants" id="Solyc11g044930.1.1.1"/>
    </source>
</evidence>
<dbReference type="Proteomes" id="UP000004994">
    <property type="component" value="Chromosome 11"/>
</dbReference>
<reference evidence="1" key="1">
    <citation type="journal article" date="2012" name="Nature">
        <title>The tomato genome sequence provides insights into fleshy fruit evolution.</title>
        <authorList>
            <consortium name="Tomato Genome Consortium"/>
        </authorList>
    </citation>
    <scope>NUCLEOTIDE SEQUENCE [LARGE SCALE GENOMIC DNA]</scope>
    <source>
        <strain evidence="1">cv. Heinz 1706</strain>
    </source>
</reference>
<proteinExistence type="predicted"/>
<organism evidence="1">
    <name type="scientific">Solanum lycopersicum</name>
    <name type="common">Tomato</name>
    <name type="synonym">Lycopersicon esculentum</name>
    <dbReference type="NCBI Taxonomy" id="4081"/>
    <lineage>
        <taxon>Eukaryota</taxon>
        <taxon>Viridiplantae</taxon>
        <taxon>Streptophyta</taxon>
        <taxon>Embryophyta</taxon>
        <taxon>Tracheophyta</taxon>
        <taxon>Spermatophyta</taxon>
        <taxon>Magnoliopsida</taxon>
        <taxon>eudicotyledons</taxon>
        <taxon>Gunneridae</taxon>
        <taxon>Pentapetalae</taxon>
        <taxon>asterids</taxon>
        <taxon>lamiids</taxon>
        <taxon>Solanales</taxon>
        <taxon>Solanaceae</taxon>
        <taxon>Solanoideae</taxon>
        <taxon>Solaneae</taxon>
        <taxon>Solanum</taxon>
        <taxon>Solanum subgen. Lycopersicon</taxon>
    </lineage>
</organism>
<evidence type="ECO:0000313" key="2">
    <source>
        <dbReference type="Proteomes" id="UP000004994"/>
    </source>
</evidence>
<keyword evidence="2" id="KW-1185">Reference proteome</keyword>
<name>A0A3Q7IWL3_SOLLC</name>
<accession>A0A3Q7IWL3</accession>
<dbReference type="InParanoid" id="A0A3Q7IWL3"/>
<protein>
    <submittedName>
        <fullName evidence="1">Uncharacterized protein</fullName>
    </submittedName>
</protein>
<dbReference type="PaxDb" id="4081-Solyc11g044930.1.1"/>
<dbReference type="AlphaFoldDB" id="A0A3Q7IWL3"/>
<reference evidence="1" key="2">
    <citation type="submission" date="2019-01" db="UniProtKB">
        <authorList>
            <consortium name="EnsemblPlants"/>
        </authorList>
    </citation>
    <scope>IDENTIFICATION</scope>
    <source>
        <strain evidence="1">cv. Heinz 1706</strain>
    </source>
</reference>